<dbReference type="AlphaFoldDB" id="F7NN06"/>
<sequence length="198" mass="22742">MKQGNTSSNAQVLINLAESLALVESLEADFLNAHNDLGSHVRKVIDRILMEKSKYDQKVRALSVEKSELMKQIKDEQEKASDFIRIGYRGKIPEPNTKPLEKRLEEIREEQEAITRMMDSPRPLPDEEREFHRLYSIAEEKRAPAKQAAEALCSQVQAAVKIINERFIPDGIRSRTEFKYRNLLSATSRYFAEMTGGF</sequence>
<accession>F7NN06</accession>
<proteinExistence type="predicted"/>
<gene>
    <name evidence="1" type="ORF">ALO_17446</name>
</gene>
<protein>
    <submittedName>
        <fullName evidence="1">Uncharacterized protein</fullName>
    </submittedName>
</protein>
<name>F7NN06_9FIRM</name>
<evidence type="ECO:0000313" key="1">
    <source>
        <dbReference type="EMBL" id="EGO62584.1"/>
    </source>
</evidence>
<organism evidence="1 2">
    <name type="scientific">Acetonema longum DSM 6540</name>
    <dbReference type="NCBI Taxonomy" id="1009370"/>
    <lineage>
        <taxon>Bacteria</taxon>
        <taxon>Bacillati</taxon>
        <taxon>Bacillota</taxon>
        <taxon>Negativicutes</taxon>
        <taxon>Acetonemataceae</taxon>
        <taxon>Acetonema</taxon>
    </lineage>
</organism>
<keyword evidence="2" id="KW-1185">Reference proteome</keyword>
<dbReference type="RefSeq" id="WP_004098206.1">
    <property type="nucleotide sequence ID" value="NZ_AFGF01000197.1"/>
</dbReference>
<evidence type="ECO:0000313" key="2">
    <source>
        <dbReference type="Proteomes" id="UP000003240"/>
    </source>
</evidence>
<comment type="caution">
    <text evidence="1">The sequence shown here is derived from an EMBL/GenBank/DDBJ whole genome shotgun (WGS) entry which is preliminary data.</text>
</comment>
<dbReference type="STRING" id="1009370.ALO_17446"/>
<reference evidence="1 2" key="1">
    <citation type="journal article" date="2011" name="EMBO J.">
        <title>Structural diversity of bacterial flagellar motors.</title>
        <authorList>
            <person name="Chen S."/>
            <person name="Beeby M."/>
            <person name="Murphy G.E."/>
            <person name="Leadbetter J.R."/>
            <person name="Hendrixson D.R."/>
            <person name="Briegel A."/>
            <person name="Li Z."/>
            <person name="Shi J."/>
            <person name="Tocheva E.I."/>
            <person name="Muller A."/>
            <person name="Dobro M.J."/>
            <person name="Jensen G.J."/>
        </authorList>
    </citation>
    <scope>NUCLEOTIDE SEQUENCE [LARGE SCALE GENOMIC DNA]</scope>
    <source>
        <strain evidence="1 2">DSM 6540</strain>
    </source>
</reference>
<dbReference type="Proteomes" id="UP000003240">
    <property type="component" value="Unassembled WGS sequence"/>
</dbReference>
<dbReference type="EMBL" id="AFGF01000197">
    <property type="protein sequence ID" value="EGO62584.1"/>
    <property type="molecule type" value="Genomic_DNA"/>
</dbReference>